<gene>
    <name evidence="2" type="ORF">S01H4_41347</name>
</gene>
<protein>
    <submittedName>
        <fullName evidence="2">Uncharacterized protein</fullName>
    </submittedName>
</protein>
<proteinExistence type="predicted"/>
<feature type="coiled-coil region" evidence="1">
    <location>
        <begin position="1"/>
        <end position="42"/>
    </location>
</feature>
<accession>X1D071</accession>
<dbReference type="EMBL" id="BART01022606">
    <property type="protein sequence ID" value="GAG98487.1"/>
    <property type="molecule type" value="Genomic_DNA"/>
</dbReference>
<feature type="non-terminal residue" evidence="2">
    <location>
        <position position="177"/>
    </location>
</feature>
<comment type="caution">
    <text evidence="2">The sequence shown here is derived from an EMBL/GenBank/DDBJ whole genome shotgun (WGS) entry which is preliminary data.</text>
</comment>
<dbReference type="Gene3D" id="3.40.50.300">
    <property type="entry name" value="P-loop containing nucleotide triphosphate hydrolases"/>
    <property type="match status" value="1"/>
</dbReference>
<keyword evidence="1" id="KW-0175">Coiled coil</keyword>
<reference evidence="2" key="1">
    <citation type="journal article" date="2014" name="Front. Microbiol.">
        <title>High frequency of phylogenetically diverse reductive dehalogenase-homologous genes in deep subseafloor sedimentary metagenomes.</title>
        <authorList>
            <person name="Kawai M."/>
            <person name="Futagami T."/>
            <person name="Toyoda A."/>
            <person name="Takaki Y."/>
            <person name="Nishi S."/>
            <person name="Hori S."/>
            <person name="Arai W."/>
            <person name="Tsubouchi T."/>
            <person name="Morono Y."/>
            <person name="Uchiyama I."/>
            <person name="Ito T."/>
            <person name="Fujiyama A."/>
            <person name="Inagaki F."/>
            <person name="Takami H."/>
        </authorList>
    </citation>
    <scope>NUCLEOTIDE SEQUENCE</scope>
    <source>
        <strain evidence="2">Expedition CK06-06</strain>
    </source>
</reference>
<dbReference type="AlphaFoldDB" id="X1D071"/>
<sequence>MKDLSEKVTALLTRVSFVEEEIERQQKGVSTAKLEIDRLEKVIDLNARAVAFMTVLFEKLNEKGLAVLDKLLEGALIRIFPERDYSVTHNIVMSRGANQLSFFLREVKAGGKVVVSNVRNAVGGGVRAVIGLVCLCFYLIKMEAERIIVMDEALSQIDDTSVDNLFDFMGSFAKDAG</sequence>
<evidence type="ECO:0000256" key="1">
    <source>
        <dbReference type="SAM" id="Coils"/>
    </source>
</evidence>
<evidence type="ECO:0000313" key="2">
    <source>
        <dbReference type="EMBL" id="GAG98487.1"/>
    </source>
</evidence>
<name>X1D071_9ZZZZ</name>
<dbReference type="InterPro" id="IPR027417">
    <property type="entry name" value="P-loop_NTPase"/>
</dbReference>
<organism evidence="2">
    <name type="scientific">marine sediment metagenome</name>
    <dbReference type="NCBI Taxonomy" id="412755"/>
    <lineage>
        <taxon>unclassified sequences</taxon>
        <taxon>metagenomes</taxon>
        <taxon>ecological metagenomes</taxon>
    </lineage>
</organism>